<evidence type="ECO:0000313" key="2">
    <source>
        <dbReference type="Proteomes" id="UP001153334"/>
    </source>
</evidence>
<reference evidence="1" key="1">
    <citation type="submission" date="2022-11" db="EMBL/GenBank/DDBJ databases">
        <title>Genome Sequence of Nemania bipapillata.</title>
        <authorList>
            <person name="Buettner E."/>
        </authorList>
    </citation>
    <scope>NUCLEOTIDE SEQUENCE</scope>
    <source>
        <strain evidence="1">CP14</strain>
    </source>
</reference>
<dbReference type="EMBL" id="JAPESX010001549">
    <property type="protein sequence ID" value="KAJ8113279.1"/>
    <property type="molecule type" value="Genomic_DNA"/>
</dbReference>
<dbReference type="Proteomes" id="UP001153334">
    <property type="component" value="Unassembled WGS sequence"/>
</dbReference>
<name>A0ACC2IDP2_9PEZI</name>
<sequence length="544" mass="61101">MPSSEPDDAVPTGTTAKRPAKKSARSEGAELTPAQKQKEERRETLQRIKQRQALCREAPSELVDNSFISEETLVIRKRPAYPSYDESHDRREKVGHGPKAKKRARRVPWVKDPGLEKPFSPPDPPVGTSPRDLDPIHAAGKFGKLPTELRDQILRYLLVWPHDIPVLYSWERAYPRSRPRLDLSIMYTCRVLRDQGLKILFGENRFEYDVRDPVASHDHTSPVLEKVFGNTVVPINEHGHLIRHIKIKVDRSRIHFNDHRQKFDNSILKFLPGGGLAHKSNLYTVTLEVPAVRNYDVDSLRKPDKVPIGRYLQQDSRFINALFKLRVQWVRVLAWDLYEECWETKVDMRDYVKMVANKKKGSTAEGANGIGILGDPVDAAGCITNDTGVMGKLVKSRAKQAMAGLQNLAQRIEDLADASETGAQPEFWTKSAGKEVSGPEIGNDLDTLLKHWREPSFGTCTRSSRSRTTTRSIPDIGPSTVTPMLSGIEAMPTAAEPGPSNILQARDAEKDAKLLQAQHPIQENESELDEGGMLTEESLESLSR</sequence>
<comment type="caution">
    <text evidence="1">The sequence shown here is derived from an EMBL/GenBank/DDBJ whole genome shotgun (WGS) entry which is preliminary data.</text>
</comment>
<accession>A0ACC2IDP2</accession>
<proteinExistence type="predicted"/>
<keyword evidence="2" id="KW-1185">Reference proteome</keyword>
<gene>
    <name evidence="1" type="ORF">ONZ43_g5190</name>
</gene>
<evidence type="ECO:0000313" key="1">
    <source>
        <dbReference type="EMBL" id="KAJ8113279.1"/>
    </source>
</evidence>
<protein>
    <submittedName>
        <fullName evidence="1">Uncharacterized protein</fullName>
    </submittedName>
</protein>
<organism evidence="1 2">
    <name type="scientific">Nemania bipapillata</name>
    <dbReference type="NCBI Taxonomy" id="110536"/>
    <lineage>
        <taxon>Eukaryota</taxon>
        <taxon>Fungi</taxon>
        <taxon>Dikarya</taxon>
        <taxon>Ascomycota</taxon>
        <taxon>Pezizomycotina</taxon>
        <taxon>Sordariomycetes</taxon>
        <taxon>Xylariomycetidae</taxon>
        <taxon>Xylariales</taxon>
        <taxon>Xylariaceae</taxon>
        <taxon>Nemania</taxon>
    </lineage>
</organism>